<dbReference type="Proteomes" id="UP000003635">
    <property type="component" value="Unassembled WGS sequence"/>
</dbReference>
<dbReference type="GO" id="GO:0016747">
    <property type="term" value="F:acyltransferase activity, transferring groups other than amino-acyl groups"/>
    <property type="evidence" value="ECO:0007669"/>
    <property type="project" value="InterPro"/>
</dbReference>
<name>Q2CCF5_OCEGH</name>
<reference evidence="2 3" key="1">
    <citation type="journal article" date="2010" name="J. Bacteriol.">
        <title>Genome sequences of Oceanicola granulosus HTCC2516(T) and Oceanicola batsensis HTCC2597(TDelta).</title>
        <authorList>
            <person name="Thrash J.C."/>
            <person name="Cho J.C."/>
            <person name="Vergin K.L."/>
            <person name="Giovannoni S.J."/>
        </authorList>
    </citation>
    <scope>NUCLEOTIDE SEQUENCE [LARGE SCALE GENOMIC DNA]</scope>
    <source>
        <strain evidence="3">ATCC BAA-861 / DSM 15982 / KCTC 12143 / HTCC2516</strain>
    </source>
</reference>
<dbReference type="InterPro" id="IPR000182">
    <property type="entry name" value="GNAT_dom"/>
</dbReference>
<evidence type="ECO:0000313" key="2">
    <source>
        <dbReference type="EMBL" id="EAR50363.1"/>
    </source>
</evidence>
<dbReference type="EMBL" id="AAOT01000030">
    <property type="protein sequence ID" value="EAR50363.1"/>
    <property type="molecule type" value="Genomic_DNA"/>
</dbReference>
<proteinExistence type="predicted"/>
<dbReference type="InterPro" id="IPR016181">
    <property type="entry name" value="Acyl_CoA_acyltransferase"/>
</dbReference>
<protein>
    <submittedName>
        <fullName evidence="2">Acetyltransferase, GNAT family protein</fullName>
    </submittedName>
</protein>
<comment type="caution">
    <text evidence="2">The sequence shown here is derived from an EMBL/GenBank/DDBJ whole genome shotgun (WGS) entry which is preliminary data.</text>
</comment>
<dbReference type="PROSITE" id="PS51186">
    <property type="entry name" value="GNAT"/>
    <property type="match status" value="1"/>
</dbReference>
<dbReference type="AlphaFoldDB" id="Q2CCF5"/>
<organism evidence="2 3">
    <name type="scientific">Oceanicola granulosus (strain ATCC BAA-861 / DSM 15982 / KCTC 12143 / HTCC2516)</name>
    <dbReference type="NCBI Taxonomy" id="314256"/>
    <lineage>
        <taxon>Bacteria</taxon>
        <taxon>Pseudomonadati</taxon>
        <taxon>Pseudomonadota</taxon>
        <taxon>Alphaproteobacteria</taxon>
        <taxon>Rhodobacterales</taxon>
        <taxon>Roseobacteraceae</taxon>
        <taxon>Oceanicola</taxon>
    </lineage>
</organism>
<dbReference type="eggNOG" id="COG3393">
    <property type="taxonomic scope" value="Bacteria"/>
</dbReference>
<gene>
    <name evidence="2" type="ORF">OG2516_16641</name>
</gene>
<evidence type="ECO:0000259" key="1">
    <source>
        <dbReference type="PROSITE" id="PS51186"/>
    </source>
</evidence>
<dbReference type="SUPFAM" id="SSF55729">
    <property type="entry name" value="Acyl-CoA N-acyltransferases (Nat)"/>
    <property type="match status" value="1"/>
</dbReference>
<sequence>MRRARPGERVKIEAFLRRHLVRAMFPLANLVRHGMAGAHPRAMRFWLSETDGEVSDVLGMTEESAVLPILPSHRYAEAAATLAGAEVMAVIGPTEQAAGMRAALGLDNAPTMLASDEPHFDLALERLVVPEGPGRLRPLAEAPRDTFIEWMTDYNRTTLGMDREDARDEAEQRHVAYTESGSHVMLMDGDVPLAMTGFNATLPDIVQVGGVYTPPASRGRHHARRAVALHLAQARDRGASRATLFAANAPAVRAYTALGFEQIGHYTLCLFKGHQPVRPVG</sequence>
<dbReference type="STRING" id="314256.OG2516_16641"/>
<dbReference type="OrthoDB" id="7365268at2"/>
<evidence type="ECO:0000313" key="3">
    <source>
        <dbReference type="Proteomes" id="UP000003635"/>
    </source>
</evidence>
<keyword evidence="3" id="KW-1185">Reference proteome</keyword>
<keyword evidence="2" id="KW-0808">Transferase</keyword>
<accession>Q2CCF5</accession>
<dbReference type="Gene3D" id="3.40.630.30">
    <property type="match status" value="1"/>
</dbReference>
<dbReference type="HOGENOM" id="CLU_081590_0_0_5"/>
<dbReference type="RefSeq" id="WP_007256886.1">
    <property type="nucleotide sequence ID" value="NZ_CH724109.1"/>
</dbReference>
<dbReference type="Pfam" id="PF00583">
    <property type="entry name" value="Acetyltransf_1"/>
    <property type="match status" value="1"/>
</dbReference>
<feature type="domain" description="N-acetyltransferase" evidence="1">
    <location>
        <begin position="134"/>
        <end position="281"/>
    </location>
</feature>